<feature type="region of interest" description="Disordered" evidence="1">
    <location>
        <begin position="160"/>
        <end position="202"/>
    </location>
</feature>
<dbReference type="EMBL" id="CP001349">
    <property type="protein sequence ID" value="ACL61687.1"/>
    <property type="molecule type" value="Genomic_DNA"/>
</dbReference>
<dbReference type="HOGENOM" id="CLU_108869_1_1_5"/>
<dbReference type="Pfam" id="PF09917">
    <property type="entry name" value="DUF2147"/>
    <property type="match status" value="1"/>
</dbReference>
<evidence type="ECO:0000313" key="4">
    <source>
        <dbReference type="EMBL" id="ACL61687.1"/>
    </source>
</evidence>
<keyword evidence="5" id="KW-1185">Reference proteome</keyword>
<name>B8IHM4_METNO</name>
<sequence length="202" mass="21429">MTSVTPRLAAAALVGVMALAAMRPGPAAAADPTGTWLTEDGRARVRTEHCGPRHTHLCGYIVWAKKPLDDQGRPRLDQFNPDPGKQARPLLGHQMLLGLAPNEEGRFEGKIYNGDNGKSYDVTVWSERPTELSVKGCMLAVFCGSQAWKRVTDVAPGQLQGATDAAGGPRADPEWAAKPAATGAVPAPARRPRPDGPPAPTR</sequence>
<feature type="domain" description="DUF2147" evidence="3">
    <location>
        <begin position="34"/>
        <end position="150"/>
    </location>
</feature>
<proteinExistence type="predicted"/>
<dbReference type="InterPro" id="IPR019223">
    <property type="entry name" value="DUF2147"/>
</dbReference>
<keyword evidence="2" id="KW-0732">Signal</keyword>
<protein>
    <recommendedName>
        <fullName evidence="3">DUF2147 domain-containing protein</fullName>
    </recommendedName>
</protein>
<dbReference type="OrthoDB" id="9811671at2"/>
<accession>B8IHM4</accession>
<dbReference type="eggNOG" id="COG4731">
    <property type="taxonomic scope" value="Bacteria"/>
</dbReference>
<feature type="compositionally biased region" description="Low complexity" evidence="1">
    <location>
        <begin position="176"/>
        <end position="188"/>
    </location>
</feature>
<dbReference type="PANTHER" id="PTHR36919:SF2">
    <property type="entry name" value="BLL6627 PROTEIN"/>
    <property type="match status" value="1"/>
</dbReference>
<reference evidence="4 5" key="1">
    <citation type="submission" date="2009-01" db="EMBL/GenBank/DDBJ databases">
        <title>Complete sequence of chromosome of Methylobacterium nodulans ORS 2060.</title>
        <authorList>
            <consortium name="US DOE Joint Genome Institute"/>
            <person name="Lucas S."/>
            <person name="Copeland A."/>
            <person name="Lapidus A."/>
            <person name="Glavina del Rio T."/>
            <person name="Dalin E."/>
            <person name="Tice H."/>
            <person name="Bruce D."/>
            <person name="Goodwin L."/>
            <person name="Pitluck S."/>
            <person name="Sims D."/>
            <person name="Brettin T."/>
            <person name="Detter J.C."/>
            <person name="Han C."/>
            <person name="Larimer F."/>
            <person name="Land M."/>
            <person name="Hauser L."/>
            <person name="Kyrpides N."/>
            <person name="Ivanova N."/>
            <person name="Marx C.J."/>
            <person name="Richardson P."/>
        </authorList>
    </citation>
    <scope>NUCLEOTIDE SEQUENCE [LARGE SCALE GENOMIC DNA]</scope>
    <source>
        <strain evidence="5">LMG 21967 / CNCM I-2342 / ORS 2060</strain>
    </source>
</reference>
<gene>
    <name evidence="4" type="ordered locus">Mnod_6942</name>
</gene>
<organism evidence="4 5">
    <name type="scientific">Methylobacterium nodulans (strain LMG 21967 / CNCM I-2342 / ORS 2060)</name>
    <dbReference type="NCBI Taxonomy" id="460265"/>
    <lineage>
        <taxon>Bacteria</taxon>
        <taxon>Pseudomonadati</taxon>
        <taxon>Pseudomonadota</taxon>
        <taxon>Alphaproteobacteria</taxon>
        <taxon>Hyphomicrobiales</taxon>
        <taxon>Methylobacteriaceae</taxon>
        <taxon>Methylobacterium</taxon>
    </lineage>
</organism>
<evidence type="ECO:0000259" key="3">
    <source>
        <dbReference type="Pfam" id="PF09917"/>
    </source>
</evidence>
<evidence type="ECO:0000313" key="5">
    <source>
        <dbReference type="Proteomes" id="UP000008207"/>
    </source>
</evidence>
<dbReference type="Gene3D" id="2.40.128.520">
    <property type="match status" value="1"/>
</dbReference>
<evidence type="ECO:0000256" key="1">
    <source>
        <dbReference type="SAM" id="MobiDB-lite"/>
    </source>
</evidence>
<dbReference type="PANTHER" id="PTHR36919">
    <property type="entry name" value="BLR1215 PROTEIN"/>
    <property type="match status" value="1"/>
</dbReference>
<dbReference type="Proteomes" id="UP000008207">
    <property type="component" value="Chromosome"/>
</dbReference>
<dbReference type="KEGG" id="mno:Mnod_6942"/>
<evidence type="ECO:0000256" key="2">
    <source>
        <dbReference type="SAM" id="SignalP"/>
    </source>
</evidence>
<dbReference type="STRING" id="460265.Mnod_6942"/>
<feature type="chain" id="PRO_5002874556" description="DUF2147 domain-containing protein" evidence="2">
    <location>
        <begin position="30"/>
        <end position="202"/>
    </location>
</feature>
<dbReference type="RefSeq" id="WP_015933251.1">
    <property type="nucleotide sequence ID" value="NC_011894.1"/>
</dbReference>
<feature type="signal peptide" evidence="2">
    <location>
        <begin position="1"/>
        <end position="29"/>
    </location>
</feature>
<dbReference type="AlphaFoldDB" id="B8IHM4"/>